<accession>A0AAV4UJF1</accession>
<dbReference type="AlphaFoldDB" id="A0AAV4UJF1"/>
<sequence length="96" mass="10377">MSQGSISTAEFEHPQELACGLLGRFEGKEKKINEQCIMKHNMCGNCTIMDMGCYVGLIKLSTTDNLIWGSIGGVLKGKGRECSVSGKEGGTGYKKR</sequence>
<dbReference type="Proteomes" id="UP001054837">
    <property type="component" value="Unassembled WGS sequence"/>
</dbReference>
<reference evidence="1 2" key="1">
    <citation type="submission" date="2021-06" db="EMBL/GenBank/DDBJ databases">
        <title>Caerostris darwini draft genome.</title>
        <authorList>
            <person name="Kono N."/>
            <person name="Arakawa K."/>
        </authorList>
    </citation>
    <scope>NUCLEOTIDE SEQUENCE [LARGE SCALE GENOMIC DNA]</scope>
</reference>
<organism evidence="1 2">
    <name type="scientific">Caerostris darwini</name>
    <dbReference type="NCBI Taxonomy" id="1538125"/>
    <lineage>
        <taxon>Eukaryota</taxon>
        <taxon>Metazoa</taxon>
        <taxon>Ecdysozoa</taxon>
        <taxon>Arthropoda</taxon>
        <taxon>Chelicerata</taxon>
        <taxon>Arachnida</taxon>
        <taxon>Araneae</taxon>
        <taxon>Araneomorphae</taxon>
        <taxon>Entelegynae</taxon>
        <taxon>Araneoidea</taxon>
        <taxon>Araneidae</taxon>
        <taxon>Caerostris</taxon>
    </lineage>
</organism>
<protein>
    <submittedName>
        <fullName evidence="1">Uncharacterized protein</fullName>
    </submittedName>
</protein>
<proteinExistence type="predicted"/>
<gene>
    <name evidence="1" type="ORF">CDAR_284551</name>
</gene>
<dbReference type="EMBL" id="BPLQ01011449">
    <property type="protein sequence ID" value="GIY57977.1"/>
    <property type="molecule type" value="Genomic_DNA"/>
</dbReference>
<evidence type="ECO:0000313" key="2">
    <source>
        <dbReference type="Proteomes" id="UP001054837"/>
    </source>
</evidence>
<comment type="caution">
    <text evidence="1">The sequence shown here is derived from an EMBL/GenBank/DDBJ whole genome shotgun (WGS) entry which is preliminary data.</text>
</comment>
<name>A0AAV4UJF1_9ARAC</name>
<evidence type="ECO:0000313" key="1">
    <source>
        <dbReference type="EMBL" id="GIY57977.1"/>
    </source>
</evidence>
<keyword evidence="2" id="KW-1185">Reference proteome</keyword>